<sequence length="184" mass="21197">RPTEPVYHPPFPSLDIMNLNTTYLTNTTNSDWATATYNLSSSPLQCSAEQALQATEGHRPVWSILRGSLTTIFACTWVSCHPNISFDPDELREEIERNEKEVEENENKIAEEKEEGSLGWVPNDEHWVSKTSSWKRWYENHCPQLPLTQFKIFLISLVAPEITAMWALRQSMAAWKIRKESNGM</sequence>
<name>A0AAV5A2E9_9AGAM</name>
<organism evidence="2 3">
    <name type="scientific">Clathrus columnatus</name>
    <dbReference type="NCBI Taxonomy" id="1419009"/>
    <lineage>
        <taxon>Eukaryota</taxon>
        <taxon>Fungi</taxon>
        <taxon>Dikarya</taxon>
        <taxon>Basidiomycota</taxon>
        <taxon>Agaricomycotina</taxon>
        <taxon>Agaricomycetes</taxon>
        <taxon>Phallomycetidae</taxon>
        <taxon>Phallales</taxon>
        <taxon>Clathraceae</taxon>
        <taxon>Clathrus</taxon>
    </lineage>
</organism>
<evidence type="ECO:0000313" key="2">
    <source>
        <dbReference type="EMBL" id="GJJ06808.1"/>
    </source>
</evidence>
<keyword evidence="1" id="KW-0175">Coiled coil</keyword>
<feature type="non-terminal residue" evidence="2">
    <location>
        <position position="1"/>
    </location>
</feature>
<keyword evidence="3" id="KW-1185">Reference proteome</keyword>
<evidence type="ECO:0000256" key="1">
    <source>
        <dbReference type="SAM" id="Coils"/>
    </source>
</evidence>
<dbReference type="AlphaFoldDB" id="A0AAV5A2E9"/>
<comment type="caution">
    <text evidence="2">The sequence shown here is derived from an EMBL/GenBank/DDBJ whole genome shotgun (WGS) entry which is preliminary data.</text>
</comment>
<protein>
    <submittedName>
        <fullName evidence="2">Uncharacterized protein</fullName>
    </submittedName>
</protein>
<dbReference type="EMBL" id="BPWL01000001">
    <property type="protein sequence ID" value="GJJ06808.1"/>
    <property type="molecule type" value="Genomic_DNA"/>
</dbReference>
<evidence type="ECO:0000313" key="3">
    <source>
        <dbReference type="Proteomes" id="UP001050691"/>
    </source>
</evidence>
<gene>
    <name evidence="2" type="ORF">Clacol_001004</name>
</gene>
<proteinExistence type="predicted"/>
<dbReference type="Proteomes" id="UP001050691">
    <property type="component" value="Unassembled WGS sequence"/>
</dbReference>
<accession>A0AAV5A2E9</accession>
<feature type="coiled-coil region" evidence="1">
    <location>
        <begin position="88"/>
        <end position="115"/>
    </location>
</feature>
<reference evidence="2" key="1">
    <citation type="submission" date="2021-10" db="EMBL/GenBank/DDBJ databases">
        <title>De novo Genome Assembly of Clathrus columnatus (Basidiomycota, Fungi) Using Illumina and Nanopore Sequence Data.</title>
        <authorList>
            <person name="Ogiso-Tanaka E."/>
            <person name="Itagaki H."/>
            <person name="Hosoya T."/>
            <person name="Hosaka K."/>
        </authorList>
    </citation>
    <scope>NUCLEOTIDE SEQUENCE</scope>
    <source>
        <strain evidence="2">MO-923</strain>
    </source>
</reference>